<proteinExistence type="predicted"/>
<feature type="transmembrane region" description="Helical" evidence="1">
    <location>
        <begin position="63"/>
        <end position="86"/>
    </location>
</feature>
<dbReference type="Gene3D" id="1.20.1250.20">
    <property type="entry name" value="MFS general substrate transporter like domains"/>
    <property type="match status" value="1"/>
</dbReference>
<evidence type="ECO:0000256" key="1">
    <source>
        <dbReference type="SAM" id="Phobius"/>
    </source>
</evidence>
<dbReference type="PANTHER" id="PTHR45757">
    <property type="entry name" value="PROTEIN CBG23364-RELATED"/>
    <property type="match status" value="1"/>
</dbReference>
<dbReference type="Proteomes" id="UP000036681">
    <property type="component" value="Unplaced"/>
</dbReference>
<protein>
    <submittedName>
        <fullName evidence="3">MFS domain-containing protein</fullName>
    </submittedName>
</protein>
<accession>A0A0M3IJN4</accession>
<feature type="transmembrane region" description="Helical" evidence="1">
    <location>
        <begin position="199"/>
        <end position="224"/>
    </location>
</feature>
<dbReference type="AlphaFoldDB" id="A0A0M3IJN4"/>
<dbReference type="InterPro" id="IPR036259">
    <property type="entry name" value="MFS_trans_sf"/>
</dbReference>
<dbReference type="PANTHER" id="PTHR45757:SF33">
    <property type="entry name" value="MAJOR FACILITATOR SUPERFAMILY (MFS) PROFILE DOMAIN-CONTAINING PROTEIN"/>
    <property type="match status" value="1"/>
</dbReference>
<sequence length="263" mass="29467">MTFIFFVIWVVAYRNQPGLLDFLSEHPLVDSAELEKIKRGRLPCDSEEKTEKKDEKKIPYLKIILTPTIWGIWFAAIGDLVAVQLIQTFSPQYIREILGYSVRNTGFSAALPVFCQFIVKIIAGYISDKMHCLSETNKLRLYNSLALGAPAIFLIALAFLPKGNATLGIVLMTVSTSMFGFNGGAFIKCTSLVSRQYSQFVLGNIQVIWCIAMLVCPIIVNSLLHEGTIYEWRIVYLLHAAILLVTNAIFCFLATADPASWTR</sequence>
<name>A0A0M3IJN4_ASCLU</name>
<dbReference type="GO" id="GO:0016020">
    <property type="term" value="C:membrane"/>
    <property type="evidence" value="ECO:0007669"/>
    <property type="project" value="TreeGrafter"/>
</dbReference>
<evidence type="ECO:0000313" key="3">
    <source>
        <dbReference type="WBParaSite" id="ALUE_0001888001-mRNA-1"/>
    </source>
</evidence>
<dbReference type="WBParaSite" id="ALUE_0001888001-mRNA-1">
    <property type="protein sequence ID" value="ALUE_0001888001-mRNA-1"/>
    <property type="gene ID" value="ALUE_0001888001"/>
</dbReference>
<dbReference type="SUPFAM" id="SSF103473">
    <property type="entry name" value="MFS general substrate transporter"/>
    <property type="match status" value="1"/>
</dbReference>
<dbReference type="GO" id="GO:0022857">
    <property type="term" value="F:transmembrane transporter activity"/>
    <property type="evidence" value="ECO:0007669"/>
    <property type="project" value="InterPro"/>
</dbReference>
<dbReference type="Pfam" id="PF07690">
    <property type="entry name" value="MFS_1"/>
    <property type="match status" value="1"/>
</dbReference>
<keyword evidence="1" id="KW-1133">Transmembrane helix</keyword>
<feature type="transmembrane region" description="Helical" evidence="1">
    <location>
        <begin position="236"/>
        <end position="256"/>
    </location>
</feature>
<evidence type="ECO:0000313" key="2">
    <source>
        <dbReference type="Proteomes" id="UP000036681"/>
    </source>
</evidence>
<organism evidence="2 3">
    <name type="scientific">Ascaris lumbricoides</name>
    <name type="common">Giant roundworm</name>
    <dbReference type="NCBI Taxonomy" id="6252"/>
    <lineage>
        <taxon>Eukaryota</taxon>
        <taxon>Metazoa</taxon>
        <taxon>Ecdysozoa</taxon>
        <taxon>Nematoda</taxon>
        <taxon>Chromadorea</taxon>
        <taxon>Rhabditida</taxon>
        <taxon>Spirurina</taxon>
        <taxon>Ascaridomorpha</taxon>
        <taxon>Ascaridoidea</taxon>
        <taxon>Ascarididae</taxon>
        <taxon>Ascaris</taxon>
    </lineage>
</organism>
<reference evidence="3" key="1">
    <citation type="submission" date="2017-02" db="UniProtKB">
        <authorList>
            <consortium name="WormBaseParasite"/>
        </authorList>
    </citation>
    <scope>IDENTIFICATION</scope>
</reference>
<feature type="transmembrane region" description="Helical" evidence="1">
    <location>
        <begin position="106"/>
        <end position="127"/>
    </location>
</feature>
<dbReference type="InterPro" id="IPR011701">
    <property type="entry name" value="MFS"/>
</dbReference>
<feature type="transmembrane region" description="Helical" evidence="1">
    <location>
        <begin position="139"/>
        <end position="160"/>
    </location>
</feature>
<feature type="transmembrane region" description="Helical" evidence="1">
    <location>
        <begin position="166"/>
        <end position="187"/>
    </location>
</feature>
<keyword evidence="2" id="KW-1185">Reference proteome</keyword>
<keyword evidence="1" id="KW-0472">Membrane</keyword>
<keyword evidence="1" id="KW-0812">Transmembrane</keyword>